<feature type="transmembrane region" description="Helical" evidence="1">
    <location>
        <begin position="12"/>
        <end position="35"/>
    </location>
</feature>
<dbReference type="AlphaFoldDB" id="A0A090VBG8"/>
<dbReference type="PROSITE" id="PS51257">
    <property type="entry name" value="PROKAR_LIPOPROTEIN"/>
    <property type="match status" value="1"/>
</dbReference>
<comment type="caution">
    <text evidence="2">The sequence shown here is derived from an EMBL/GenBank/DDBJ whole genome shotgun (WGS) entry which is preliminary data.</text>
</comment>
<evidence type="ECO:0000313" key="3">
    <source>
        <dbReference type="Proteomes" id="UP000029644"/>
    </source>
</evidence>
<evidence type="ECO:0000256" key="1">
    <source>
        <dbReference type="SAM" id="Phobius"/>
    </source>
</evidence>
<sequence length="37" mass="3832">MNYSKLPADPSSLVLGIVALVLGFAGCCCYGIFALSH</sequence>
<keyword evidence="1" id="KW-0812">Transmembrane</keyword>
<accession>A0A090VBG8</accession>
<name>A0A090VBG8_9FLAO</name>
<dbReference type="Proteomes" id="UP000029644">
    <property type="component" value="Unassembled WGS sequence"/>
</dbReference>
<keyword evidence="1" id="KW-0472">Membrane</keyword>
<organism evidence="2 3">
    <name type="scientific">Algibacter lectus</name>
    <dbReference type="NCBI Taxonomy" id="221126"/>
    <lineage>
        <taxon>Bacteria</taxon>
        <taxon>Pseudomonadati</taxon>
        <taxon>Bacteroidota</taxon>
        <taxon>Flavobacteriia</taxon>
        <taxon>Flavobacteriales</taxon>
        <taxon>Flavobacteriaceae</taxon>
        <taxon>Algibacter</taxon>
    </lineage>
</organism>
<dbReference type="EMBL" id="BBNQ01000005">
    <property type="protein sequence ID" value="GAL62160.1"/>
    <property type="molecule type" value="Genomic_DNA"/>
</dbReference>
<gene>
    <name evidence="2" type="ORF">JCM19300_2911</name>
</gene>
<proteinExistence type="predicted"/>
<evidence type="ECO:0000313" key="2">
    <source>
        <dbReference type="EMBL" id="GAL62160.1"/>
    </source>
</evidence>
<protein>
    <submittedName>
        <fullName evidence="2">Uncharacterized protein</fullName>
    </submittedName>
</protein>
<keyword evidence="1" id="KW-1133">Transmembrane helix</keyword>
<reference evidence="2 3" key="1">
    <citation type="journal article" date="2014" name="Genome Announc.">
        <title>Draft Genome Sequences of Marine Flavobacterium Algibacter lectus Strains SS8 and NR4.</title>
        <authorList>
            <person name="Takatani N."/>
            <person name="Nakanishi M."/>
            <person name="Meirelles P."/>
            <person name="Mino S."/>
            <person name="Suda W."/>
            <person name="Oshima K."/>
            <person name="Hattori M."/>
            <person name="Ohkuma M."/>
            <person name="Hosokawa M."/>
            <person name="Miyashita K."/>
            <person name="Thompson F.L."/>
            <person name="Niwa A."/>
            <person name="Sawabe T."/>
            <person name="Sawabe T."/>
        </authorList>
    </citation>
    <scope>NUCLEOTIDE SEQUENCE [LARGE SCALE GENOMIC DNA]</scope>
    <source>
        <strain evidence="2 3">JCM 19300</strain>
    </source>
</reference>